<evidence type="ECO:0000256" key="1">
    <source>
        <dbReference type="ARBA" id="ARBA00012513"/>
    </source>
</evidence>
<reference evidence="12" key="1">
    <citation type="submission" date="2016-06" db="EMBL/GenBank/DDBJ databases">
        <authorList>
            <person name="Varghese N."/>
            <person name="Submissions Spin"/>
        </authorList>
    </citation>
    <scope>NUCLEOTIDE SEQUENCE [LARGE SCALE GENOMIC DNA]</scope>
    <source>
        <strain evidence="12">DSM 44875</strain>
    </source>
</reference>
<dbReference type="GO" id="GO:0004674">
    <property type="term" value="F:protein serine/threonine kinase activity"/>
    <property type="evidence" value="ECO:0007669"/>
    <property type="project" value="UniProtKB-KW"/>
</dbReference>
<organism evidence="11 12">
    <name type="scientific">Micromonospora coriariae</name>
    <dbReference type="NCBI Taxonomy" id="285665"/>
    <lineage>
        <taxon>Bacteria</taxon>
        <taxon>Bacillati</taxon>
        <taxon>Actinomycetota</taxon>
        <taxon>Actinomycetes</taxon>
        <taxon>Micromonosporales</taxon>
        <taxon>Micromonosporaceae</taxon>
        <taxon>Micromonospora</taxon>
    </lineage>
</organism>
<evidence type="ECO:0000256" key="2">
    <source>
        <dbReference type="ARBA" id="ARBA00022527"/>
    </source>
</evidence>
<dbReference type="AlphaFoldDB" id="A0A1C4WFE1"/>
<evidence type="ECO:0000256" key="8">
    <source>
        <dbReference type="SAM" id="MobiDB-lite"/>
    </source>
</evidence>
<dbReference type="PANTHER" id="PTHR43289">
    <property type="entry name" value="MITOGEN-ACTIVATED PROTEIN KINASE KINASE KINASE 20-RELATED"/>
    <property type="match status" value="1"/>
</dbReference>
<dbReference type="EMBL" id="LT607412">
    <property type="protein sequence ID" value="SCE94935.1"/>
    <property type="molecule type" value="Genomic_DNA"/>
</dbReference>
<dbReference type="SUPFAM" id="SSF56112">
    <property type="entry name" value="Protein kinase-like (PK-like)"/>
    <property type="match status" value="1"/>
</dbReference>
<evidence type="ECO:0000256" key="3">
    <source>
        <dbReference type="ARBA" id="ARBA00022679"/>
    </source>
</evidence>
<name>A0A1C4WFE1_9ACTN</name>
<dbReference type="Gene3D" id="3.30.200.20">
    <property type="entry name" value="Phosphorylase Kinase, domain 1"/>
    <property type="match status" value="1"/>
</dbReference>
<dbReference type="PANTHER" id="PTHR43289:SF6">
    <property type="entry name" value="SERINE_THREONINE-PROTEIN KINASE NEKL-3"/>
    <property type="match status" value="1"/>
</dbReference>
<feature type="transmembrane region" description="Helical" evidence="9">
    <location>
        <begin position="325"/>
        <end position="344"/>
    </location>
</feature>
<dbReference type="PROSITE" id="PS00109">
    <property type="entry name" value="PROTEIN_KINASE_TYR"/>
    <property type="match status" value="1"/>
</dbReference>
<keyword evidence="5 11" id="KW-0418">Kinase</keyword>
<feature type="compositionally biased region" description="Gly residues" evidence="8">
    <location>
        <begin position="299"/>
        <end position="310"/>
    </location>
</feature>
<evidence type="ECO:0000256" key="5">
    <source>
        <dbReference type="ARBA" id="ARBA00022777"/>
    </source>
</evidence>
<feature type="region of interest" description="Disordered" evidence="8">
    <location>
        <begin position="349"/>
        <end position="396"/>
    </location>
</feature>
<evidence type="ECO:0000256" key="6">
    <source>
        <dbReference type="ARBA" id="ARBA00022840"/>
    </source>
</evidence>
<feature type="binding site" evidence="7">
    <location>
        <position position="44"/>
    </location>
    <ligand>
        <name>ATP</name>
        <dbReference type="ChEBI" id="CHEBI:30616"/>
    </ligand>
</feature>
<keyword evidence="6 7" id="KW-0067">ATP-binding</keyword>
<keyword evidence="2 11" id="KW-0723">Serine/threonine-protein kinase</keyword>
<dbReference type="EC" id="2.7.11.1" evidence="1"/>
<sequence>MTAALHAGRLLARRYRLLDQIGAGGMSVIWRARDEVLDRVVALKVLAPSLAADARFRDMVREEARAAAQLVHPHVTSVHDYGETVAPDGATTSFVVMELLSGEELKLRLTEGPLPWAEAVQVGAQVADALAAAHRLGIVHRDITPANVMMTGVGVKVLDFGIATRIGAPDEDEDGGTFGTPAYVAPERLDGAPAQPATDVYSLGVLLHEALTGRVPYPADTWEQLSDALTSGPPPTLAGLPELPPAVARICLRSLARDPADRPTARQVATVLRAHLLPADTTPVPPPPRPPATPVPAAGGEGAAGPGGGAAVPADAGPDRRRRPLLLIAAVLAVGVALTVAALLPEQRATPRTQPTAGPAPTASSGPTVTESSRPAAAPSAPGSTGSPPAGPGTLMEAANRVDGLIGAGLTSGEIRADVGLDLRNELHNLTATVGSGRNDLAPPVARLREKVTVRRGEGGISQAYAERLDAAIAELGAARV</sequence>
<keyword evidence="9" id="KW-0812">Transmembrane</keyword>
<evidence type="ECO:0000256" key="9">
    <source>
        <dbReference type="SAM" id="Phobius"/>
    </source>
</evidence>
<feature type="compositionally biased region" description="Polar residues" evidence="8">
    <location>
        <begin position="350"/>
        <end position="371"/>
    </location>
</feature>
<dbReference type="InterPro" id="IPR008266">
    <property type="entry name" value="Tyr_kinase_AS"/>
</dbReference>
<dbReference type="Gene3D" id="1.10.510.10">
    <property type="entry name" value="Transferase(Phosphotransferase) domain 1"/>
    <property type="match status" value="1"/>
</dbReference>
<feature type="region of interest" description="Disordered" evidence="8">
    <location>
        <begin position="278"/>
        <end position="317"/>
    </location>
</feature>
<dbReference type="PROSITE" id="PS50011">
    <property type="entry name" value="PROTEIN_KINASE_DOM"/>
    <property type="match status" value="1"/>
</dbReference>
<keyword evidence="4 7" id="KW-0547">Nucleotide-binding</keyword>
<feature type="compositionally biased region" description="Pro residues" evidence="8">
    <location>
        <begin position="283"/>
        <end position="294"/>
    </location>
</feature>
<gene>
    <name evidence="11" type="ORF">GA0070607_3565</name>
</gene>
<evidence type="ECO:0000256" key="4">
    <source>
        <dbReference type="ARBA" id="ARBA00022741"/>
    </source>
</evidence>
<dbReference type="OrthoDB" id="4408092at2"/>
<evidence type="ECO:0000259" key="10">
    <source>
        <dbReference type="PROSITE" id="PS50011"/>
    </source>
</evidence>
<keyword evidence="9" id="KW-1133">Transmembrane helix</keyword>
<feature type="domain" description="Protein kinase" evidence="10">
    <location>
        <begin position="15"/>
        <end position="278"/>
    </location>
</feature>
<keyword evidence="12" id="KW-1185">Reference proteome</keyword>
<accession>A0A1C4WFE1</accession>
<evidence type="ECO:0000313" key="12">
    <source>
        <dbReference type="Proteomes" id="UP000198243"/>
    </source>
</evidence>
<dbReference type="InterPro" id="IPR000719">
    <property type="entry name" value="Prot_kinase_dom"/>
</dbReference>
<dbReference type="RefSeq" id="WP_089019176.1">
    <property type="nucleotide sequence ID" value="NZ_LT607412.1"/>
</dbReference>
<protein>
    <recommendedName>
        <fullName evidence="1">non-specific serine/threonine protein kinase</fullName>
        <ecNumber evidence="1">2.7.11.1</ecNumber>
    </recommendedName>
</protein>
<dbReference type="GO" id="GO:0005524">
    <property type="term" value="F:ATP binding"/>
    <property type="evidence" value="ECO:0007669"/>
    <property type="project" value="UniProtKB-UniRule"/>
</dbReference>
<evidence type="ECO:0000256" key="7">
    <source>
        <dbReference type="PROSITE-ProRule" id="PRU10141"/>
    </source>
</evidence>
<dbReference type="InterPro" id="IPR017441">
    <property type="entry name" value="Protein_kinase_ATP_BS"/>
</dbReference>
<proteinExistence type="predicted"/>
<dbReference type="InterPro" id="IPR011009">
    <property type="entry name" value="Kinase-like_dom_sf"/>
</dbReference>
<dbReference type="PROSITE" id="PS00107">
    <property type="entry name" value="PROTEIN_KINASE_ATP"/>
    <property type="match status" value="1"/>
</dbReference>
<dbReference type="CDD" id="cd14014">
    <property type="entry name" value="STKc_PknB_like"/>
    <property type="match status" value="1"/>
</dbReference>
<keyword evidence="9" id="KW-0472">Membrane</keyword>
<dbReference type="Pfam" id="PF00069">
    <property type="entry name" value="Pkinase"/>
    <property type="match status" value="1"/>
</dbReference>
<evidence type="ECO:0000313" key="11">
    <source>
        <dbReference type="EMBL" id="SCE94935.1"/>
    </source>
</evidence>
<feature type="compositionally biased region" description="Low complexity" evidence="8">
    <location>
        <begin position="372"/>
        <end position="388"/>
    </location>
</feature>
<keyword evidence="3" id="KW-0808">Transferase</keyword>
<dbReference type="Proteomes" id="UP000198243">
    <property type="component" value="Chromosome I"/>
</dbReference>